<dbReference type="UniPathway" id="UPA00074">
    <property type="reaction ID" value="UER00943"/>
</dbReference>
<dbReference type="InterPro" id="IPR000031">
    <property type="entry name" value="PurE_dom"/>
</dbReference>
<evidence type="ECO:0000259" key="5">
    <source>
        <dbReference type="SMART" id="SM01001"/>
    </source>
</evidence>
<keyword evidence="1 3" id="KW-0658">Purine biosynthesis</keyword>
<dbReference type="InterPro" id="IPR033747">
    <property type="entry name" value="PurE_ClassI"/>
</dbReference>
<accession>A0A1Y3GEK5</accession>
<feature type="domain" description="PurE" evidence="5">
    <location>
        <begin position="2"/>
        <end position="127"/>
    </location>
</feature>
<dbReference type="EC" id="5.4.99.18" evidence="3"/>
<comment type="pathway">
    <text evidence="3">Purine metabolism; IMP biosynthesis via de novo pathway; 5-amino-1-(5-phospho-D-ribosyl)imidazole-4-carboxylate from 5-amino-1-(5-phospho-D-ribosyl)imidazole (N5-CAIR route): step 2/2.</text>
</comment>
<comment type="similarity">
    <text evidence="3">Belongs to the AIR carboxylase family. Class I subfamily.</text>
</comment>
<dbReference type="PANTHER" id="PTHR23046">
    <property type="entry name" value="PHOSPHORIBOSYLAMINOIMIDAZOLE CARBOXYLASE CATALYTIC SUBUNIT"/>
    <property type="match status" value="1"/>
</dbReference>
<dbReference type="PIRSF" id="PIRSF001338">
    <property type="entry name" value="AIR_carboxylase"/>
    <property type="match status" value="1"/>
</dbReference>
<dbReference type="RefSeq" id="WP_086636796.1">
    <property type="nucleotide sequence ID" value="NZ_MRZU01000003.1"/>
</dbReference>
<dbReference type="HAMAP" id="MF_01929">
    <property type="entry name" value="PurE_classI"/>
    <property type="match status" value="1"/>
</dbReference>
<evidence type="ECO:0000313" key="7">
    <source>
        <dbReference type="Proteomes" id="UP000195137"/>
    </source>
</evidence>
<dbReference type="SMART" id="SM01001">
    <property type="entry name" value="AIRC"/>
    <property type="match status" value="1"/>
</dbReference>
<dbReference type="Proteomes" id="UP000195137">
    <property type="component" value="Unassembled WGS sequence"/>
</dbReference>
<dbReference type="Gene3D" id="3.40.50.1970">
    <property type="match status" value="1"/>
</dbReference>
<reference evidence="6 7" key="1">
    <citation type="submission" date="2016-12" db="EMBL/GenBank/DDBJ databases">
        <title>Discovery of methanogenic haloarchaea.</title>
        <authorList>
            <person name="Sorokin D.Y."/>
            <person name="Makarova K.S."/>
            <person name="Abbas B."/>
            <person name="Ferrer M."/>
            <person name="Golyshin P.N."/>
        </authorList>
    </citation>
    <scope>NUCLEOTIDE SEQUENCE [LARGE SCALE GENOMIC DNA]</scope>
    <source>
        <strain evidence="6">AMET1</strain>
    </source>
</reference>
<dbReference type="InterPro" id="IPR024694">
    <property type="entry name" value="PurE_prokaryotes"/>
</dbReference>
<evidence type="ECO:0000256" key="4">
    <source>
        <dbReference type="PIRSR" id="PIRSR001338-1"/>
    </source>
</evidence>
<keyword evidence="2 3" id="KW-0413">Isomerase</keyword>
<feature type="binding site" evidence="3 4">
    <location>
        <position position="40"/>
    </location>
    <ligand>
        <name>substrate</name>
    </ligand>
</feature>
<dbReference type="Pfam" id="PF00731">
    <property type="entry name" value="AIRC"/>
    <property type="match status" value="1"/>
</dbReference>
<dbReference type="NCBIfam" id="TIGR01162">
    <property type="entry name" value="purE"/>
    <property type="match status" value="1"/>
</dbReference>
<evidence type="ECO:0000313" key="6">
    <source>
        <dbReference type="EMBL" id="OUJ18733.1"/>
    </source>
</evidence>
<dbReference type="PANTHER" id="PTHR23046:SF2">
    <property type="entry name" value="PHOSPHORIBOSYLAMINOIMIDAZOLE CARBOXYLASE"/>
    <property type="match status" value="1"/>
</dbReference>
<comment type="catalytic activity">
    <reaction evidence="3">
        <text>5-carboxyamino-1-(5-phospho-D-ribosyl)imidazole + H(+) = 5-amino-1-(5-phospho-D-ribosyl)imidazole-4-carboxylate</text>
        <dbReference type="Rhea" id="RHEA:13193"/>
        <dbReference type="ChEBI" id="CHEBI:15378"/>
        <dbReference type="ChEBI" id="CHEBI:58730"/>
        <dbReference type="ChEBI" id="CHEBI:77657"/>
        <dbReference type="EC" id="5.4.99.18"/>
    </reaction>
</comment>
<proteinExistence type="inferred from homology"/>
<dbReference type="GO" id="GO:0034023">
    <property type="term" value="F:5-(carboxyamino)imidazole ribonucleotide mutase activity"/>
    <property type="evidence" value="ECO:0007669"/>
    <property type="project" value="UniProtKB-UniRule"/>
</dbReference>
<gene>
    <name evidence="3" type="primary">purE</name>
    <name evidence="6" type="ORF">AMET1_0383</name>
</gene>
<comment type="function">
    <text evidence="3">Catalyzes the conversion of N5-carboxyaminoimidazole ribonucleotide (N5-CAIR) to 4-carboxy-5-aminoimidazole ribonucleotide (CAIR).</text>
</comment>
<feature type="binding site" evidence="3 4">
    <location>
        <position position="10"/>
    </location>
    <ligand>
        <name>substrate</name>
    </ligand>
</feature>
<dbReference type="OrthoDB" id="9473at2157"/>
<dbReference type="GO" id="GO:0006189">
    <property type="term" value="P:'de novo' IMP biosynthetic process"/>
    <property type="evidence" value="ECO:0007669"/>
    <property type="project" value="UniProtKB-UniRule"/>
</dbReference>
<comment type="caution">
    <text evidence="6">The sequence shown here is derived from an EMBL/GenBank/DDBJ whole genome shotgun (WGS) entry which is preliminary data.</text>
</comment>
<evidence type="ECO:0000256" key="2">
    <source>
        <dbReference type="ARBA" id="ARBA00023235"/>
    </source>
</evidence>
<feature type="binding site" evidence="3 4">
    <location>
        <position position="13"/>
    </location>
    <ligand>
        <name>substrate</name>
    </ligand>
</feature>
<protein>
    <recommendedName>
        <fullName evidence="3">N5-carboxyaminoimidazole ribonucleotide mutase</fullName>
        <shortName evidence="3">N5-CAIR mutase</shortName>
        <ecNumber evidence="3">5.4.99.18</ecNumber>
    </recommendedName>
    <alternativeName>
        <fullName evidence="3">5-(carboxyamino)imidazole ribonucleotide mutase</fullName>
    </alternativeName>
</protein>
<keyword evidence="7" id="KW-1185">Reference proteome</keyword>
<dbReference type="AlphaFoldDB" id="A0A1Y3GEK5"/>
<name>A0A1Y3GEK5_9EURY</name>
<dbReference type="SUPFAM" id="SSF52255">
    <property type="entry name" value="N5-CAIR mutase (phosphoribosylaminoimidazole carboxylase, PurE)"/>
    <property type="match status" value="1"/>
</dbReference>
<evidence type="ECO:0000256" key="3">
    <source>
        <dbReference type="HAMAP-Rule" id="MF_01929"/>
    </source>
</evidence>
<sequence>MVEIAIIMGSESDMPVAEKAFDILDQKEIEYEVEVISAHRNPEKLEKYIKQSDAKVYIAIAGLAAALPGVIASHTDKPVIGVPVNAKLDGLDALLSIVQMPKGVPVACVGIDRADNAAILAQQILKT</sequence>
<dbReference type="EMBL" id="MRZU01000003">
    <property type="protein sequence ID" value="OUJ18733.1"/>
    <property type="molecule type" value="Genomic_DNA"/>
</dbReference>
<organism evidence="6 7">
    <name type="scientific">Methanonatronarchaeum thermophilum</name>
    <dbReference type="NCBI Taxonomy" id="1927129"/>
    <lineage>
        <taxon>Archaea</taxon>
        <taxon>Methanobacteriati</taxon>
        <taxon>Methanobacteriota</taxon>
        <taxon>Methanonatronarchaeia</taxon>
        <taxon>Methanonatronarchaeales</taxon>
        <taxon>Methanonatronarchaeaceae</taxon>
        <taxon>Methanonatronarchaeum</taxon>
    </lineage>
</organism>
<evidence type="ECO:0000256" key="1">
    <source>
        <dbReference type="ARBA" id="ARBA00022755"/>
    </source>
</evidence>